<gene>
    <name evidence="1" type="ORF">M406DRAFT_249959</name>
</gene>
<dbReference type="AlphaFoldDB" id="A0A9P5CSE4"/>
<dbReference type="EMBL" id="MU032345">
    <property type="protein sequence ID" value="KAF3768231.1"/>
    <property type="molecule type" value="Genomic_DNA"/>
</dbReference>
<sequence>RLRSALKCSNCARLRFLVSPSAGMLCVGIYETWNLPFWNSCLSHIWSRKKRCKAIVSLAVAERAYSSASVVEVVTRLCFVAFHCIEPPNRLKIYPCEDFRFSASSAKEASPAISRA</sequence>
<dbReference type="GeneID" id="63833785"/>
<evidence type="ECO:0000313" key="2">
    <source>
        <dbReference type="Proteomes" id="UP000803844"/>
    </source>
</evidence>
<comment type="caution">
    <text evidence="1">The sequence shown here is derived from an EMBL/GenBank/DDBJ whole genome shotgun (WGS) entry which is preliminary data.</text>
</comment>
<reference evidence="1" key="1">
    <citation type="journal article" date="2020" name="Phytopathology">
        <title>Genome sequence of the chestnut blight fungus Cryphonectria parasitica EP155: A fundamental resource for an archetypical invasive plant pathogen.</title>
        <authorList>
            <person name="Crouch J.A."/>
            <person name="Dawe A."/>
            <person name="Aerts A."/>
            <person name="Barry K."/>
            <person name="Churchill A.C.L."/>
            <person name="Grimwood J."/>
            <person name="Hillman B."/>
            <person name="Milgroom M.G."/>
            <person name="Pangilinan J."/>
            <person name="Smith M."/>
            <person name="Salamov A."/>
            <person name="Schmutz J."/>
            <person name="Yadav J."/>
            <person name="Grigoriev I.V."/>
            <person name="Nuss D."/>
        </authorList>
    </citation>
    <scope>NUCLEOTIDE SEQUENCE</scope>
    <source>
        <strain evidence="1">EP155</strain>
    </source>
</reference>
<feature type="non-terminal residue" evidence="1">
    <location>
        <position position="1"/>
    </location>
</feature>
<protein>
    <submittedName>
        <fullName evidence="1">Uncharacterized protein</fullName>
    </submittedName>
</protein>
<evidence type="ECO:0000313" key="1">
    <source>
        <dbReference type="EMBL" id="KAF3768231.1"/>
    </source>
</evidence>
<organism evidence="1 2">
    <name type="scientific">Cryphonectria parasitica (strain ATCC 38755 / EP155)</name>
    <dbReference type="NCBI Taxonomy" id="660469"/>
    <lineage>
        <taxon>Eukaryota</taxon>
        <taxon>Fungi</taxon>
        <taxon>Dikarya</taxon>
        <taxon>Ascomycota</taxon>
        <taxon>Pezizomycotina</taxon>
        <taxon>Sordariomycetes</taxon>
        <taxon>Sordariomycetidae</taxon>
        <taxon>Diaporthales</taxon>
        <taxon>Cryphonectriaceae</taxon>
        <taxon>Cryphonectria-Endothia species complex</taxon>
        <taxon>Cryphonectria</taxon>
    </lineage>
</organism>
<proteinExistence type="predicted"/>
<accession>A0A9P5CSE4</accession>
<dbReference type="Proteomes" id="UP000803844">
    <property type="component" value="Unassembled WGS sequence"/>
</dbReference>
<name>A0A9P5CSE4_CRYP1</name>
<dbReference type="RefSeq" id="XP_040779192.1">
    <property type="nucleotide sequence ID" value="XM_040916656.1"/>
</dbReference>
<keyword evidence="2" id="KW-1185">Reference proteome</keyword>